<evidence type="ECO:0000313" key="2">
    <source>
        <dbReference type="Proteomes" id="UP000009881"/>
    </source>
</evidence>
<comment type="caution">
    <text evidence="1">The sequence shown here is derived from an EMBL/GenBank/DDBJ whole genome shotgun (WGS) entry which is preliminary data.</text>
</comment>
<organism evidence="1 2">
    <name type="scientific">Caenispirillum salinarum AK4</name>
    <dbReference type="NCBI Taxonomy" id="1238182"/>
    <lineage>
        <taxon>Bacteria</taxon>
        <taxon>Pseudomonadati</taxon>
        <taxon>Pseudomonadota</taxon>
        <taxon>Alphaproteobacteria</taxon>
        <taxon>Rhodospirillales</taxon>
        <taxon>Novispirillaceae</taxon>
        <taxon>Caenispirillum</taxon>
    </lineage>
</organism>
<gene>
    <name evidence="1" type="ORF">C882_1929</name>
</gene>
<dbReference type="eggNOG" id="ENOG5032BQM">
    <property type="taxonomic scope" value="Bacteria"/>
</dbReference>
<dbReference type="EMBL" id="ANHY01000021">
    <property type="protein sequence ID" value="EKV27000.1"/>
    <property type="molecule type" value="Genomic_DNA"/>
</dbReference>
<keyword evidence="2" id="KW-1185">Reference proteome</keyword>
<dbReference type="OrthoDB" id="8219827at2"/>
<reference evidence="1 2" key="1">
    <citation type="journal article" date="2013" name="Genome Announc.">
        <title>Draft Genome Sequence of an Alphaproteobacterium, Caenispirillum salinarum AK4(T), Isolated from a Solar Saltern.</title>
        <authorList>
            <person name="Khatri I."/>
            <person name="Singh A."/>
            <person name="Korpole S."/>
            <person name="Pinnaka A.K."/>
            <person name="Subramanian S."/>
        </authorList>
    </citation>
    <scope>NUCLEOTIDE SEQUENCE [LARGE SCALE GENOMIC DNA]</scope>
    <source>
        <strain evidence="1 2">AK4</strain>
    </source>
</reference>
<evidence type="ECO:0000313" key="1">
    <source>
        <dbReference type="EMBL" id="EKV27000.1"/>
    </source>
</evidence>
<accession>K9GLW3</accession>
<protein>
    <submittedName>
        <fullName evidence="1">Uncharacterized protein</fullName>
    </submittedName>
</protein>
<name>K9GLW3_9PROT</name>
<dbReference type="Proteomes" id="UP000009881">
    <property type="component" value="Unassembled WGS sequence"/>
</dbReference>
<sequence length="204" mass="22590">MAARFDRDQLQDALDRLGEAAAANHTQLDLAVYGGAALMLASRFRYASEDVDIASIGEWPDWLRKAVDKVARDNGWAADWLNDAIQFHLSPAATQSDDHLEFGTYPRRGEPGLRVFVPSAEYLLALKLKAMRVADPVKGPLEARDIRKLMAACGLTGIDDAIAILGQYFPRSAADADKQRFLLKHVLSQEDPDDDPPDYPVRDL</sequence>
<proteinExistence type="predicted"/>
<dbReference type="STRING" id="1238182.C882_1929"/>
<dbReference type="AlphaFoldDB" id="K9GLW3"/>
<dbReference type="RefSeq" id="WP_009542325.1">
    <property type="nucleotide sequence ID" value="NZ_ANHY01000021.1"/>
</dbReference>